<accession>A0ABS5UZW2</accession>
<protein>
    <recommendedName>
        <fullName evidence="4">S1/P1 Nuclease</fullName>
    </recommendedName>
</protein>
<dbReference type="Proteomes" id="UP001195903">
    <property type="component" value="Unassembled WGS sequence"/>
</dbReference>
<dbReference type="SUPFAM" id="SSF48537">
    <property type="entry name" value="Phospholipase C/P1 nuclease"/>
    <property type="match status" value="1"/>
</dbReference>
<name>A0ABS5UZW2_9GAMM</name>
<evidence type="ECO:0000313" key="3">
    <source>
        <dbReference type="Proteomes" id="UP001195903"/>
    </source>
</evidence>
<dbReference type="RefSeq" id="WP_214505880.1">
    <property type="nucleotide sequence ID" value="NZ_JAHEPS010000001.1"/>
</dbReference>
<keyword evidence="1" id="KW-0732">Signal</keyword>
<evidence type="ECO:0008006" key="4">
    <source>
        <dbReference type="Google" id="ProtNLM"/>
    </source>
</evidence>
<dbReference type="EMBL" id="JAHEPS010000001">
    <property type="protein sequence ID" value="MBT1443715.1"/>
    <property type="molecule type" value="Genomic_DNA"/>
</dbReference>
<comment type="caution">
    <text evidence="2">The sequence shown here is derived from an EMBL/GenBank/DDBJ whole genome shotgun (WGS) entry which is preliminary data.</text>
</comment>
<proteinExistence type="predicted"/>
<organism evidence="2 3">
    <name type="scientific">Shewanella jiangmenensis</name>
    <dbReference type="NCBI Taxonomy" id="2837387"/>
    <lineage>
        <taxon>Bacteria</taxon>
        <taxon>Pseudomonadati</taxon>
        <taxon>Pseudomonadota</taxon>
        <taxon>Gammaproteobacteria</taxon>
        <taxon>Alteromonadales</taxon>
        <taxon>Shewanellaceae</taxon>
        <taxon>Shewanella</taxon>
    </lineage>
</organism>
<evidence type="ECO:0000313" key="2">
    <source>
        <dbReference type="EMBL" id="MBT1443715.1"/>
    </source>
</evidence>
<dbReference type="InterPro" id="IPR008947">
    <property type="entry name" value="PLipase_C/P1_nuclease_dom_sf"/>
</dbReference>
<dbReference type="Gene3D" id="1.10.575.10">
    <property type="entry name" value="P1 Nuclease"/>
    <property type="match status" value="1"/>
</dbReference>
<sequence>MNHSLFSLPRRIHNRAGPLTCNLFAALLPLTFLSSAALAYEPNEGHRKLTQAAFEVLEKCKMPLSAELKQQVMAGNLAMDKGAAKLPDSLMDSIHANALYPMKVRVHNWHFYHPDKTSDAERLSGKTDMSMARLWQAGQTGLATADNGHKGYYLGALLHLIQDVTVPAHTTPVYHGPKIIAWKGEFAPLIRYLGWRHRGLFLISDPIDKWPVVGVKVGVKLGDKFDAPCPAVIADVNDETAPLAEAFDTLRETTSRQTLSALDAPIQGCGEPWGIFWRQNIGHRYFSGYNQALKPFDKEGDFVFNGKQCTPDYQSFVAARHQAAVDASVAALALWLKESGALNRSGS</sequence>
<evidence type="ECO:0000256" key="1">
    <source>
        <dbReference type="SAM" id="SignalP"/>
    </source>
</evidence>
<feature type="signal peptide" evidence="1">
    <location>
        <begin position="1"/>
        <end position="39"/>
    </location>
</feature>
<reference evidence="2 3" key="1">
    <citation type="submission" date="2021-05" db="EMBL/GenBank/DDBJ databases">
        <title>Shewanella sp. JM162201.</title>
        <authorList>
            <person name="Xu S."/>
            <person name="Li A."/>
        </authorList>
    </citation>
    <scope>NUCLEOTIDE SEQUENCE [LARGE SCALE GENOMIC DNA]</scope>
    <source>
        <strain evidence="2 3">JM162201</strain>
    </source>
</reference>
<feature type="chain" id="PRO_5046583051" description="S1/P1 Nuclease" evidence="1">
    <location>
        <begin position="40"/>
        <end position="347"/>
    </location>
</feature>
<gene>
    <name evidence="2" type="ORF">KJI95_04140</name>
</gene>
<keyword evidence="3" id="KW-1185">Reference proteome</keyword>